<sequence length="31" mass="3759">MLLNHSMQIHLIPHYDIKHPFLDLLKDISFE</sequence>
<proteinExistence type="predicted"/>
<dbReference type="EMBL" id="UINC01015680">
    <property type="protein sequence ID" value="SVA65861.1"/>
    <property type="molecule type" value="Genomic_DNA"/>
</dbReference>
<organism evidence="1">
    <name type="scientific">marine metagenome</name>
    <dbReference type="NCBI Taxonomy" id="408172"/>
    <lineage>
        <taxon>unclassified sequences</taxon>
        <taxon>metagenomes</taxon>
        <taxon>ecological metagenomes</taxon>
    </lineage>
</organism>
<gene>
    <name evidence="1" type="ORF">METZ01_LOCUS118715</name>
</gene>
<accession>A0A381XN67</accession>
<dbReference type="AlphaFoldDB" id="A0A381XN67"/>
<reference evidence="1" key="1">
    <citation type="submission" date="2018-05" db="EMBL/GenBank/DDBJ databases">
        <authorList>
            <person name="Lanie J.A."/>
            <person name="Ng W.-L."/>
            <person name="Kazmierczak K.M."/>
            <person name="Andrzejewski T.M."/>
            <person name="Davidsen T.M."/>
            <person name="Wayne K.J."/>
            <person name="Tettelin H."/>
            <person name="Glass J.I."/>
            <person name="Rusch D."/>
            <person name="Podicherti R."/>
            <person name="Tsui H.-C.T."/>
            <person name="Winkler M.E."/>
        </authorList>
    </citation>
    <scope>NUCLEOTIDE SEQUENCE</scope>
</reference>
<name>A0A381XN67_9ZZZZ</name>
<protein>
    <submittedName>
        <fullName evidence="1">Uncharacterized protein</fullName>
    </submittedName>
</protein>
<evidence type="ECO:0000313" key="1">
    <source>
        <dbReference type="EMBL" id="SVA65861.1"/>
    </source>
</evidence>